<evidence type="ECO:0000313" key="1">
    <source>
        <dbReference type="EMBL" id="KAJ1901395.1"/>
    </source>
</evidence>
<gene>
    <name evidence="1" type="ORF">LPJ66_000810</name>
</gene>
<dbReference type="EMBL" id="JANBPG010000029">
    <property type="protein sequence ID" value="KAJ1901395.1"/>
    <property type="molecule type" value="Genomic_DNA"/>
</dbReference>
<proteinExistence type="predicted"/>
<reference evidence="1" key="1">
    <citation type="submission" date="2022-07" db="EMBL/GenBank/DDBJ databases">
        <title>Phylogenomic reconstructions and comparative analyses of Kickxellomycotina fungi.</title>
        <authorList>
            <person name="Reynolds N.K."/>
            <person name="Stajich J.E."/>
            <person name="Barry K."/>
            <person name="Grigoriev I.V."/>
            <person name="Crous P."/>
            <person name="Smith M.E."/>
        </authorList>
    </citation>
    <scope>NUCLEOTIDE SEQUENCE</scope>
    <source>
        <strain evidence="1">Benny 63K</strain>
    </source>
</reference>
<sequence>MSHTNNPVCIKDLEPIAKSVMPSGAWGYYDSGAHDEQTKFDNMNAFDNYRLHPRMLRDVSQINTATTILGRTVRTPLGIAPCAMHKLAHPEGEAATSRAASKHGSIMILSTYSTTSLEKVIAEGNGDTQYWMQLYVYQDRSVSEKIIKRAEKAGFSAIVLTVDAPVLGLRLVDARNKFKPPPHLHLENFMDPEVVNGASGYVADQAKSASETFGATFGANGDQSLSWENGISWLKSITKLPIIVKGILTAEDTKLAIAHGCAAVIVSNHGGRQLDGALSTIDALPQVVDAAGDAIEVYMDGGIRRGSDIFKALALGARAVFVARPILWGLAYQGEKGVHYALELLQKELELTMTLAGTTCIEEIDESYVYQPVSRWVRYASRGKSAAGADQKLRLVAKL</sequence>
<protein>
    <submittedName>
        <fullName evidence="1">Uncharacterized protein</fullName>
    </submittedName>
</protein>
<organism evidence="1 2">
    <name type="scientific">Kickxella alabastrina</name>
    <dbReference type="NCBI Taxonomy" id="61397"/>
    <lineage>
        <taxon>Eukaryota</taxon>
        <taxon>Fungi</taxon>
        <taxon>Fungi incertae sedis</taxon>
        <taxon>Zoopagomycota</taxon>
        <taxon>Kickxellomycotina</taxon>
        <taxon>Kickxellomycetes</taxon>
        <taxon>Kickxellales</taxon>
        <taxon>Kickxellaceae</taxon>
        <taxon>Kickxella</taxon>
    </lineage>
</organism>
<comment type="caution">
    <text evidence="1">The sequence shown here is derived from an EMBL/GenBank/DDBJ whole genome shotgun (WGS) entry which is preliminary data.</text>
</comment>
<dbReference type="Proteomes" id="UP001150581">
    <property type="component" value="Unassembled WGS sequence"/>
</dbReference>
<accession>A0ACC1IUZ2</accession>
<name>A0ACC1IUZ2_9FUNG</name>
<evidence type="ECO:0000313" key="2">
    <source>
        <dbReference type="Proteomes" id="UP001150581"/>
    </source>
</evidence>
<keyword evidence="2" id="KW-1185">Reference proteome</keyword>